<accession>A0AAX3SYK2</accession>
<sequence>MKIINQKPSYNPQQPPKDSDWKNISGTFNQEFNVRNNKWYIISARKTKTTDNYKIIKFKNNDIDKPFGNVWNSGVKIKDIGYYRYIYIVEMVMVNQKHQLLTKTLVKLLTEKNKKELNNSSFLY</sequence>
<gene>
    <name evidence="2" type="ORF">M0C40_09645</name>
</gene>
<evidence type="ECO:0000256" key="1">
    <source>
        <dbReference type="SAM" id="MobiDB-lite"/>
    </source>
</evidence>
<evidence type="ECO:0000313" key="3">
    <source>
        <dbReference type="Proteomes" id="UP001214629"/>
    </source>
</evidence>
<dbReference type="Proteomes" id="UP001214629">
    <property type="component" value="Chromosome"/>
</dbReference>
<dbReference type="AlphaFoldDB" id="A0AAX3SYK2"/>
<keyword evidence="3" id="KW-1185">Reference proteome</keyword>
<feature type="region of interest" description="Disordered" evidence="1">
    <location>
        <begin position="1"/>
        <end position="22"/>
    </location>
</feature>
<feature type="compositionally biased region" description="Polar residues" evidence="1">
    <location>
        <begin position="1"/>
        <end position="12"/>
    </location>
</feature>
<protein>
    <recommendedName>
        <fullName evidence="4">Plectrovirus-related protein</fullName>
    </recommendedName>
</protein>
<evidence type="ECO:0000313" key="2">
    <source>
        <dbReference type="EMBL" id="WFG96319.1"/>
    </source>
</evidence>
<proteinExistence type="predicted"/>
<name>A0AAX3SYK2_SPICI</name>
<organism evidence="2 3">
    <name type="scientific">Spiroplasma citri</name>
    <dbReference type="NCBI Taxonomy" id="2133"/>
    <lineage>
        <taxon>Bacteria</taxon>
        <taxon>Bacillati</taxon>
        <taxon>Mycoplasmatota</taxon>
        <taxon>Mollicutes</taxon>
        <taxon>Entomoplasmatales</taxon>
        <taxon>Spiroplasmataceae</taxon>
        <taxon>Spiroplasma</taxon>
    </lineage>
</organism>
<dbReference type="RefSeq" id="WP_277938659.1">
    <property type="nucleotide sequence ID" value="NZ_CP096246.1"/>
</dbReference>
<dbReference type="EMBL" id="CP096246">
    <property type="protein sequence ID" value="WFG96319.1"/>
    <property type="molecule type" value="Genomic_DNA"/>
</dbReference>
<evidence type="ECO:0008006" key="4">
    <source>
        <dbReference type="Google" id="ProtNLM"/>
    </source>
</evidence>
<reference evidence="2 3" key="1">
    <citation type="submission" date="2022-04" db="EMBL/GenBank/DDBJ databases">
        <title>Whole genome of Spiroplasma citri.</title>
        <authorList>
            <person name="Khanchezar A."/>
            <person name="Izadpanah K."/>
            <person name="Taghavi M."/>
            <person name="Ghorbani A."/>
            <person name="Beven L."/>
        </authorList>
    </citation>
    <scope>NUCLEOTIDE SEQUENCE [LARGE SCALE GENOMIC DNA]</scope>
    <source>
        <strain evidence="2 3">D4</strain>
    </source>
</reference>